<reference evidence="2 3" key="1">
    <citation type="submission" date="2018-06" db="EMBL/GenBank/DDBJ databases">
        <authorList>
            <consortium name="Pathogen Informatics"/>
            <person name="Doyle S."/>
        </authorList>
    </citation>
    <scope>NUCLEOTIDE SEQUENCE [LARGE SCALE GENOMIC DNA]</scope>
    <source>
        <strain evidence="2 3">NCTC12120</strain>
    </source>
</reference>
<organism evidence="2 3">
    <name type="scientific">Cedecea neteri</name>
    <dbReference type="NCBI Taxonomy" id="158822"/>
    <lineage>
        <taxon>Bacteria</taxon>
        <taxon>Pseudomonadati</taxon>
        <taxon>Pseudomonadota</taxon>
        <taxon>Gammaproteobacteria</taxon>
        <taxon>Enterobacterales</taxon>
        <taxon>Enterobacteriaceae</taxon>
        <taxon>Cedecea</taxon>
    </lineage>
</organism>
<dbReference type="InterPro" id="IPR021647">
    <property type="entry name" value="CusF_Ec"/>
</dbReference>
<dbReference type="Gene3D" id="2.40.420.20">
    <property type="match status" value="1"/>
</dbReference>
<dbReference type="Pfam" id="PF25975">
    <property type="entry name" value="CzcB_C"/>
    <property type="match status" value="1"/>
</dbReference>
<dbReference type="InterPro" id="IPR058649">
    <property type="entry name" value="CzcB_C"/>
</dbReference>
<dbReference type="Pfam" id="PF11604">
    <property type="entry name" value="CusF_Ec"/>
    <property type="match status" value="1"/>
</dbReference>
<feature type="domain" description="CzcB-like C-terminal circularly permuted SH3-like" evidence="1">
    <location>
        <begin position="7"/>
        <end position="45"/>
    </location>
</feature>
<accession>A0A2X2TBU5</accession>
<proteinExistence type="predicted"/>
<dbReference type="InterPro" id="IPR042230">
    <property type="entry name" value="CusF_sf"/>
</dbReference>
<name>A0A2X2TBU5_9ENTR</name>
<dbReference type="EMBL" id="UAVU01000003">
    <property type="protein sequence ID" value="SQA96815.1"/>
    <property type="molecule type" value="Genomic_DNA"/>
</dbReference>
<dbReference type="Proteomes" id="UP000251197">
    <property type="component" value="Unassembled WGS sequence"/>
</dbReference>
<dbReference type="AlphaFoldDB" id="A0A2X2TBU5"/>
<sequence length="143" mass="15195">MLVAEEGGHFRPVNVVPGISDKGWVEILSGLNEGEKVVTSGQFLIDSEASLRSALPEQEGQPKAQSTAKTYDGEGVVKAVSAEAITIAHHPIPALNWGAMVMPFALKSPTNLKPGDSVMFSFTMDDEQGAVITHLMPTAEAHK</sequence>
<evidence type="ECO:0000259" key="1">
    <source>
        <dbReference type="Pfam" id="PF25975"/>
    </source>
</evidence>
<dbReference type="Gene3D" id="2.40.50.320">
    <property type="entry name" value="Copper binding periplasmic protein CusF"/>
    <property type="match status" value="1"/>
</dbReference>
<evidence type="ECO:0000313" key="2">
    <source>
        <dbReference type="EMBL" id="SQA96815.1"/>
    </source>
</evidence>
<evidence type="ECO:0000313" key="3">
    <source>
        <dbReference type="Proteomes" id="UP000251197"/>
    </source>
</evidence>
<protein>
    <submittedName>
        <fullName evidence="2">Cation efflux system protein CusB</fullName>
    </submittedName>
</protein>
<dbReference type="STRING" id="158822.LH23_11320"/>
<gene>
    <name evidence="2" type="primary">cusB_1</name>
    <name evidence="2" type="ORF">NCTC12120_00584</name>
</gene>